<evidence type="ECO:0000256" key="4">
    <source>
        <dbReference type="ARBA" id="ARBA00022475"/>
    </source>
</evidence>
<keyword evidence="4" id="KW-1003">Cell membrane</keyword>
<feature type="non-terminal residue" evidence="16">
    <location>
        <position position="1"/>
    </location>
</feature>
<name>A0A8J4U6C1_CLAMG</name>
<dbReference type="GO" id="GO:0004862">
    <property type="term" value="F:cAMP-dependent protein kinase inhibitor activity"/>
    <property type="evidence" value="ECO:0007669"/>
    <property type="project" value="TreeGrafter"/>
</dbReference>
<evidence type="ECO:0000256" key="8">
    <source>
        <dbReference type="ARBA" id="ARBA00022737"/>
    </source>
</evidence>
<dbReference type="InterPro" id="IPR050503">
    <property type="entry name" value="cAMP-dep_PK_reg_su-like"/>
</dbReference>
<keyword evidence="7" id="KW-0116">cAMP-binding</keyword>
<proteinExistence type="inferred from homology"/>
<evidence type="ECO:0000256" key="13">
    <source>
        <dbReference type="ARBA" id="ARBA00041039"/>
    </source>
</evidence>
<evidence type="ECO:0000256" key="14">
    <source>
        <dbReference type="SAM" id="MobiDB-lite"/>
    </source>
</evidence>
<dbReference type="InterPro" id="IPR014710">
    <property type="entry name" value="RmlC-like_jellyroll"/>
</dbReference>
<evidence type="ECO:0000256" key="6">
    <source>
        <dbReference type="ARBA" id="ARBA00022553"/>
    </source>
</evidence>
<evidence type="ECO:0000256" key="7">
    <source>
        <dbReference type="ARBA" id="ARBA00022566"/>
    </source>
</evidence>
<evidence type="ECO:0000256" key="10">
    <source>
        <dbReference type="ARBA" id="ARBA00023136"/>
    </source>
</evidence>
<sequence>MGFTVEVLKQQPENLLDFAVLYFTQLRDEEKTSGVVDSSLGRGEETDEVTSPSFPPLLKEQFSEVLDAMFEVLVKANERIINQGDDGDNFYVIE</sequence>
<keyword evidence="8" id="KW-0677">Repeat</keyword>
<comment type="function">
    <text evidence="12">Regulatory subunit of the cAMP-dependent protein kinases involved in cAMP signaling in cells. Type II regulatory chains mediate membrane association by binding to anchoring proteins, including the MAP2 kinase.</text>
</comment>
<evidence type="ECO:0000313" key="17">
    <source>
        <dbReference type="Proteomes" id="UP000727407"/>
    </source>
</evidence>
<feature type="domain" description="Cyclic nucleotide-binding" evidence="15">
    <location>
        <begin position="53"/>
        <end position="94"/>
    </location>
</feature>
<accession>A0A8J4U6C1</accession>
<comment type="subcellular location">
    <subcellularLocation>
        <location evidence="1">Cell membrane</location>
    </subcellularLocation>
    <subcellularLocation>
        <location evidence="2">Cytoplasm</location>
    </subcellularLocation>
</comment>
<dbReference type="Pfam" id="PF02197">
    <property type="entry name" value="RIIa"/>
    <property type="match status" value="1"/>
</dbReference>
<dbReference type="GO" id="GO:0030552">
    <property type="term" value="F:cAMP binding"/>
    <property type="evidence" value="ECO:0007669"/>
    <property type="project" value="UniProtKB-KW"/>
</dbReference>
<organism evidence="16 17">
    <name type="scientific">Clarias magur</name>
    <name type="common">Asian catfish</name>
    <name type="synonym">Macropteronotus magur</name>
    <dbReference type="NCBI Taxonomy" id="1594786"/>
    <lineage>
        <taxon>Eukaryota</taxon>
        <taxon>Metazoa</taxon>
        <taxon>Chordata</taxon>
        <taxon>Craniata</taxon>
        <taxon>Vertebrata</taxon>
        <taxon>Euteleostomi</taxon>
        <taxon>Actinopterygii</taxon>
        <taxon>Neopterygii</taxon>
        <taxon>Teleostei</taxon>
        <taxon>Ostariophysi</taxon>
        <taxon>Siluriformes</taxon>
        <taxon>Clariidae</taxon>
        <taxon>Clarias</taxon>
    </lineage>
</organism>
<dbReference type="OrthoDB" id="252964at2759"/>
<dbReference type="EMBL" id="QNUK01000567">
    <property type="protein sequence ID" value="KAF5891605.1"/>
    <property type="molecule type" value="Genomic_DNA"/>
</dbReference>
<keyword evidence="5" id="KW-0963">Cytoplasm</keyword>
<dbReference type="GO" id="GO:0005829">
    <property type="term" value="C:cytosol"/>
    <property type="evidence" value="ECO:0007669"/>
    <property type="project" value="TreeGrafter"/>
</dbReference>
<keyword evidence="6" id="KW-0597">Phosphoprotein</keyword>
<evidence type="ECO:0000256" key="5">
    <source>
        <dbReference type="ARBA" id="ARBA00022490"/>
    </source>
</evidence>
<feature type="region of interest" description="Disordered" evidence="14">
    <location>
        <begin position="31"/>
        <end position="54"/>
    </location>
</feature>
<comment type="caution">
    <text evidence="16">The sequence shown here is derived from an EMBL/GenBank/DDBJ whole genome shotgun (WGS) entry which is preliminary data.</text>
</comment>
<dbReference type="SUPFAM" id="SSF51206">
    <property type="entry name" value="cAMP-binding domain-like"/>
    <property type="match status" value="1"/>
</dbReference>
<dbReference type="Gene3D" id="2.60.120.10">
    <property type="entry name" value="Jelly Rolls"/>
    <property type="match status" value="1"/>
</dbReference>
<dbReference type="GO" id="GO:0005952">
    <property type="term" value="C:cAMP-dependent protein kinase complex"/>
    <property type="evidence" value="ECO:0007669"/>
    <property type="project" value="InterPro"/>
</dbReference>
<dbReference type="AlphaFoldDB" id="A0A8J4U6C1"/>
<dbReference type="InterPro" id="IPR003117">
    <property type="entry name" value="cAMP_dep_PK_reg_su_I/II_a/b"/>
</dbReference>
<evidence type="ECO:0000313" key="16">
    <source>
        <dbReference type="EMBL" id="KAF5891605.1"/>
    </source>
</evidence>
<evidence type="ECO:0000256" key="1">
    <source>
        <dbReference type="ARBA" id="ARBA00004236"/>
    </source>
</evidence>
<dbReference type="Proteomes" id="UP000727407">
    <property type="component" value="Unassembled WGS sequence"/>
</dbReference>
<evidence type="ECO:0000256" key="11">
    <source>
        <dbReference type="ARBA" id="ARBA00023149"/>
    </source>
</evidence>
<keyword evidence="17" id="KW-1185">Reference proteome</keyword>
<dbReference type="SUPFAM" id="SSF47391">
    <property type="entry name" value="Dimerization-anchoring domain of cAMP-dependent PK regulatory subunit"/>
    <property type="match status" value="1"/>
</dbReference>
<reference evidence="16" key="1">
    <citation type="submission" date="2020-07" db="EMBL/GenBank/DDBJ databases">
        <title>Clarias magur genome sequencing, assembly and annotation.</title>
        <authorList>
            <person name="Kushwaha B."/>
            <person name="Kumar R."/>
            <person name="Das P."/>
            <person name="Joshi C.G."/>
            <person name="Kumar D."/>
            <person name="Nagpure N.S."/>
            <person name="Pandey M."/>
            <person name="Agarwal S."/>
            <person name="Srivastava S."/>
            <person name="Singh M."/>
            <person name="Sahoo L."/>
            <person name="Jayasankar P."/>
            <person name="Meher P.K."/>
            <person name="Koringa P.G."/>
            <person name="Iquebal M.A."/>
            <person name="Das S.P."/>
            <person name="Bit A."/>
            <person name="Patnaik S."/>
            <person name="Patel N."/>
            <person name="Shah T.M."/>
            <person name="Hinsu A."/>
            <person name="Jena J.K."/>
        </authorList>
    </citation>
    <scope>NUCLEOTIDE SEQUENCE</scope>
    <source>
        <strain evidence="16">CIFAMagur01</strain>
        <tissue evidence="16">Testis</tissue>
    </source>
</reference>
<keyword evidence="11" id="KW-0114">cAMP</keyword>
<dbReference type="GO" id="GO:0034236">
    <property type="term" value="F:protein kinase A catalytic subunit binding"/>
    <property type="evidence" value="ECO:0007669"/>
    <property type="project" value="TreeGrafter"/>
</dbReference>
<dbReference type="InterPro" id="IPR018490">
    <property type="entry name" value="cNMP-bd_dom_sf"/>
</dbReference>
<gene>
    <name evidence="16" type="ORF">DAT39_018693</name>
</gene>
<dbReference type="InterPro" id="IPR000595">
    <property type="entry name" value="cNMP-bd_dom"/>
</dbReference>
<protein>
    <recommendedName>
        <fullName evidence="13">cAMP-dependent protein kinase type II-alpha regulatory subunit</fullName>
    </recommendedName>
</protein>
<dbReference type="GO" id="GO:0005886">
    <property type="term" value="C:plasma membrane"/>
    <property type="evidence" value="ECO:0007669"/>
    <property type="project" value="UniProtKB-SubCell"/>
</dbReference>
<evidence type="ECO:0000256" key="3">
    <source>
        <dbReference type="ARBA" id="ARBA00005753"/>
    </source>
</evidence>
<dbReference type="PROSITE" id="PS50042">
    <property type="entry name" value="CNMP_BINDING_3"/>
    <property type="match status" value="1"/>
</dbReference>
<evidence type="ECO:0000256" key="12">
    <source>
        <dbReference type="ARBA" id="ARBA00037198"/>
    </source>
</evidence>
<keyword evidence="9" id="KW-0547">Nucleotide-binding</keyword>
<comment type="similarity">
    <text evidence="3">Belongs to the cAMP-dependent kinase regulatory chain family.</text>
</comment>
<dbReference type="Gene3D" id="1.20.890.10">
    <property type="entry name" value="cAMP-dependent protein kinase regulatory subunit, dimerization-anchoring domain"/>
    <property type="match status" value="1"/>
</dbReference>
<evidence type="ECO:0000256" key="9">
    <source>
        <dbReference type="ARBA" id="ARBA00022741"/>
    </source>
</evidence>
<keyword evidence="10" id="KW-0472">Membrane</keyword>
<evidence type="ECO:0000259" key="15">
    <source>
        <dbReference type="PROSITE" id="PS50042"/>
    </source>
</evidence>
<dbReference type="PANTHER" id="PTHR11635:SF153">
    <property type="entry name" value="CAMP-DEPENDENT PROTEIN KINASE TYPE II-ALPHA REGULATORY SUBUNIT"/>
    <property type="match status" value="1"/>
</dbReference>
<dbReference type="PANTHER" id="PTHR11635">
    <property type="entry name" value="CAMP-DEPENDENT PROTEIN KINASE REGULATORY CHAIN"/>
    <property type="match status" value="1"/>
</dbReference>
<evidence type="ECO:0000256" key="2">
    <source>
        <dbReference type="ARBA" id="ARBA00004496"/>
    </source>
</evidence>
<dbReference type="PRINTS" id="PR00103">
    <property type="entry name" value="CAMPKINASE"/>
</dbReference>